<evidence type="ECO:0000256" key="3">
    <source>
        <dbReference type="ARBA" id="ARBA00022723"/>
    </source>
</evidence>
<evidence type="ECO:0000313" key="7">
    <source>
        <dbReference type="EMBL" id="PZN82696.1"/>
    </source>
</evidence>
<keyword evidence="4" id="KW-0408">Iron</keyword>
<dbReference type="InterPro" id="IPR058240">
    <property type="entry name" value="rSAM_sf"/>
</dbReference>
<dbReference type="SUPFAM" id="SSF102114">
    <property type="entry name" value="Radical SAM enzymes"/>
    <property type="match status" value="1"/>
</dbReference>
<keyword evidence="2" id="KW-0949">S-adenosyl-L-methionine</keyword>
<dbReference type="InterPro" id="IPR013785">
    <property type="entry name" value="Aldolase_TIM"/>
</dbReference>
<dbReference type="GO" id="GO:0051536">
    <property type="term" value="F:iron-sulfur cluster binding"/>
    <property type="evidence" value="ECO:0007669"/>
    <property type="project" value="UniProtKB-KW"/>
</dbReference>
<protein>
    <recommendedName>
        <fullName evidence="6">Radical SAM core domain-containing protein</fullName>
    </recommendedName>
</protein>
<sequence length="397" mass="43719">MAEPCHSTAFREGGLPPLRPINPEFEAQRAVDAIIVKLSARCNLACDYCYWFRDDSVLGASRLMASLTVEKLLFRLREHIVSHVLSDFTIVLHGGEPLLFPKARFFRLCERLRQLEAESGCTLHICLTTNGVLLDDDWAVILAYFRVSCTVSIDGPPELHDRHRPDLRGRETHPRVLEGIACLRAVGLEPGILAVADPFQDPAALLDYFVTELGVSELDVLIPDAVYGDAPPPIADFLIGLFDHWHDHLADSGLRVRFIDAVIRGLAGLRSGVESIGYGPVTAATITSDGGIEAHDVCRIAGGVASELGLATHPLDAIRDDPSWRRIFAASLELPDECLSCAWRHACGGGHIASRWSAERDFANPSVYCSDLKRFFFHVWHKIAPDLVYVAVEPTDA</sequence>
<comment type="caution">
    <text evidence="7">The sequence shown here is derived from an EMBL/GenBank/DDBJ whole genome shotgun (WGS) entry which is preliminary data.</text>
</comment>
<accession>A0A2W4RJ89</accession>
<dbReference type="SFLD" id="SFLDG01067">
    <property type="entry name" value="SPASM/twitch_domain_containing"/>
    <property type="match status" value="1"/>
</dbReference>
<evidence type="ECO:0000259" key="6">
    <source>
        <dbReference type="PROSITE" id="PS51918"/>
    </source>
</evidence>
<feature type="domain" description="Radical SAM core" evidence="6">
    <location>
        <begin position="28"/>
        <end position="270"/>
    </location>
</feature>
<evidence type="ECO:0000256" key="5">
    <source>
        <dbReference type="ARBA" id="ARBA00023014"/>
    </source>
</evidence>
<reference evidence="7 8" key="1">
    <citation type="journal article" date="2018" name="Aquat. Microb. Ecol.">
        <title>Gammaproteobacterial methanotrophs dominate.</title>
        <authorList>
            <person name="Rissanen A.J."/>
            <person name="Saarenheimo J."/>
            <person name="Tiirola M."/>
            <person name="Peura S."/>
            <person name="Aalto S.L."/>
            <person name="Karvinen A."/>
            <person name="Nykanen H."/>
        </authorList>
    </citation>
    <scope>NUCLEOTIDE SEQUENCE [LARGE SCALE GENOMIC DNA]</scope>
    <source>
        <strain evidence="7">AMbin10</strain>
    </source>
</reference>
<dbReference type="GO" id="GO:0016491">
    <property type="term" value="F:oxidoreductase activity"/>
    <property type="evidence" value="ECO:0007669"/>
    <property type="project" value="InterPro"/>
</dbReference>
<dbReference type="SFLD" id="SFLDG01386">
    <property type="entry name" value="main_SPASM_domain-containing"/>
    <property type="match status" value="1"/>
</dbReference>
<dbReference type="GO" id="GO:0046872">
    <property type="term" value="F:metal ion binding"/>
    <property type="evidence" value="ECO:0007669"/>
    <property type="project" value="UniProtKB-KW"/>
</dbReference>
<name>A0A2W4RJ89_9GAMM</name>
<dbReference type="Proteomes" id="UP000249396">
    <property type="component" value="Unassembled WGS sequence"/>
</dbReference>
<keyword evidence="3" id="KW-0479">Metal-binding</keyword>
<dbReference type="PANTHER" id="PTHR43273">
    <property type="entry name" value="ANAEROBIC SULFATASE-MATURATING ENZYME HOMOLOG ASLB-RELATED"/>
    <property type="match status" value="1"/>
</dbReference>
<keyword evidence="5" id="KW-0411">Iron-sulfur</keyword>
<evidence type="ECO:0000256" key="4">
    <source>
        <dbReference type="ARBA" id="ARBA00023004"/>
    </source>
</evidence>
<dbReference type="Pfam" id="PF04055">
    <property type="entry name" value="Radical_SAM"/>
    <property type="match status" value="1"/>
</dbReference>
<dbReference type="InterPro" id="IPR007197">
    <property type="entry name" value="rSAM"/>
</dbReference>
<dbReference type="PANTHER" id="PTHR43273:SF8">
    <property type="entry name" value="RADICAL SAM DOMAIN PROTEIN"/>
    <property type="match status" value="1"/>
</dbReference>
<evidence type="ECO:0000313" key="8">
    <source>
        <dbReference type="Proteomes" id="UP000249396"/>
    </source>
</evidence>
<dbReference type="PROSITE" id="PS51918">
    <property type="entry name" value="RADICAL_SAM"/>
    <property type="match status" value="1"/>
</dbReference>
<evidence type="ECO:0000256" key="2">
    <source>
        <dbReference type="ARBA" id="ARBA00022691"/>
    </source>
</evidence>
<dbReference type="EMBL" id="QJPH01000206">
    <property type="protein sequence ID" value="PZN82696.1"/>
    <property type="molecule type" value="Genomic_DNA"/>
</dbReference>
<dbReference type="SFLD" id="SFLDS00029">
    <property type="entry name" value="Radical_SAM"/>
    <property type="match status" value="1"/>
</dbReference>
<gene>
    <name evidence="7" type="ORF">DM484_05990</name>
</gene>
<dbReference type="AlphaFoldDB" id="A0A2W4RJ89"/>
<dbReference type="SFLD" id="SFLDG01072">
    <property type="entry name" value="dehydrogenase_like"/>
    <property type="match status" value="1"/>
</dbReference>
<dbReference type="Gene3D" id="3.20.20.70">
    <property type="entry name" value="Aldolase class I"/>
    <property type="match status" value="1"/>
</dbReference>
<organism evidence="7 8">
    <name type="scientific">Candidatus Methylumidiphilus alinenensis</name>
    <dbReference type="NCBI Taxonomy" id="2202197"/>
    <lineage>
        <taxon>Bacteria</taxon>
        <taxon>Pseudomonadati</taxon>
        <taxon>Pseudomonadota</taxon>
        <taxon>Gammaproteobacteria</taxon>
        <taxon>Methylococcales</taxon>
        <taxon>Candidatus Methylumidiphilus</taxon>
    </lineage>
</organism>
<evidence type="ECO:0000256" key="1">
    <source>
        <dbReference type="ARBA" id="ARBA00001966"/>
    </source>
</evidence>
<comment type="cofactor">
    <cofactor evidence="1">
        <name>[4Fe-4S] cluster</name>
        <dbReference type="ChEBI" id="CHEBI:49883"/>
    </cofactor>
</comment>
<dbReference type="InterPro" id="IPR023867">
    <property type="entry name" value="Sulphatase_maturase_rSAM"/>
</dbReference>
<dbReference type="CDD" id="cd01335">
    <property type="entry name" value="Radical_SAM"/>
    <property type="match status" value="1"/>
</dbReference>
<proteinExistence type="predicted"/>